<keyword evidence="11" id="KW-1185">Reference proteome</keyword>
<evidence type="ECO:0000256" key="1">
    <source>
        <dbReference type="ARBA" id="ARBA00004141"/>
    </source>
</evidence>
<keyword evidence="3 8" id="KW-1133">Transmembrane helix</keyword>
<protein>
    <recommendedName>
        <fullName evidence="9">G-protein coupled receptors family 1 profile domain-containing protein</fullName>
    </recommendedName>
</protein>
<dbReference type="PANTHER" id="PTHR45695">
    <property type="entry name" value="LEUCOKININ RECEPTOR-RELATED"/>
    <property type="match status" value="1"/>
</dbReference>
<evidence type="ECO:0000256" key="3">
    <source>
        <dbReference type="ARBA" id="ARBA00022989"/>
    </source>
</evidence>
<gene>
    <name evidence="10" type="ORF">V1264_009687</name>
</gene>
<dbReference type="PROSITE" id="PS50262">
    <property type="entry name" value="G_PROTEIN_RECEP_F1_2"/>
    <property type="match status" value="1"/>
</dbReference>
<evidence type="ECO:0000259" key="9">
    <source>
        <dbReference type="PROSITE" id="PS50262"/>
    </source>
</evidence>
<keyword evidence="7" id="KW-0807">Transducer</keyword>
<comment type="caution">
    <text evidence="10">The sequence shown here is derived from an EMBL/GenBank/DDBJ whole genome shotgun (WGS) entry which is preliminary data.</text>
</comment>
<keyword evidence="2 8" id="KW-0812">Transmembrane</keyword>
<evidence type="ECO:0000313" key="10">
    <source>
        <dbReference type="EMBL" id="KAK7092085.1"/>
    </source>
</evidence>
<feature type="transmembrane region" description="Helical" evidence="8">
    <location>
        <begin position="108"/>
        <end position="129"/>
    </location>
</feature>
<dbReference type="GO" id="GO:0005886">
    <property type="term" value="C:plasma membrane"/>
    <property type="evidence" value="ECO:0007669"/>
    <property type="project" value="TreeGrafter"/>
</dbReference>
<evidence type="ECO:0000313" key="11">
    <source>
        <dbReference type="Proteomes" id="UP001374579"/>
    </source>
</evidence>
<feature type="domain" description="G-protein coupled receptors family 1 profile" evidence="9">
    <location>
        <begin position="50"/>
        <end position="154"/>
    </location>
</feature>
<name>A0AAN9ARY4_9CAEN</name>
<evidence type="ECO:0000256" key="2">
    <source>
        <dbReference type="ARBA" id="ARBA00022692"/>
    </source>
</evidence>
<comment type="subcellular location">
    <subcellularLocation>
        <location evidence="1">Membrane</location>
        <topology evidence="1">Multi-pass membrane protein</topology>
    </subcellularLocation>
</comment>
<dbReference type="SUPFAM" id="SSF81321">
    <property type="entry name" value="Family A G protein-coupled receptor-like"/>
    <property type="match status" value="1"/>
</dbReference>
<evidence type="ECO:0000256" key="4">
    <source>
        <dbReference type="ARBA" id="ARBA00023040"/>
    </source>
</evidence>
<dbReference type="Gene3D" id="1.20.1070.10">
    <property type="entry name" value="Rhodopsin 7-helix transmembrane proteins"/>
    <property type="match status" value="1"/>
</dbReference>
<dbReference type="Proteomes" id="UP001374579">
    <property type="component" value="Unassembled WGS sequence"/>
</dbReference>
<dbReference type="AlphaFoldDB" id="A0AAN9ARY4"/>
<feature type="transmembrane region" description="Helical" evidence="8">
    <location>
        <begin position="70"/>
        <end position="88"/>
    </location>
</feature>
<dbReference type="CDD" id="cd00637">
    <property type="entry name" value="7tm_classA_rhodopsin-like"/>
    <property type="match status" value="1"/>
</dbReference>
<dbReference type="GO" id="GO:0004930">
    <property type="term" value="F:G protein-coupled receptor activity"/>
    <property type="evidence" value="ECO:0007669"/>
    <property type="project" value="UniProtKB-KW"/>
</dbReference>
<reference evidence="10 11" key="1">
    <citation type="submission" date="2024-02" db="EMBL/GenBank/DDBJ databases">
        <title>Chromosome-scale genome assembly of the rough periwinkle Littorina saxatilis.</title>
        <authorList>
            <person name="De Jode A."/>
            <person name="Faria R."/>
            <person name="Formenti G."/>
            <person name="Sims Y."/>
            <person name="Smith T.P."/>
            <person name="Tracey A."/>
            <person name="Wood J.M.D."/>
            <person name="Zagrodzka Z.B."/>
            <person name="Johannesson K."/>
            <person name="Butlin R.K."/>
            <person name="Leder E.H."/>
        </authorList>
    </citation>
    <scope>NUCLEOTIDE SEQUENCE [LARGE SCALE GENOMIC DNA]</scope>
    <source>
        <strain evidence="10">Snail1</strain>
        <tissue evidence="10">Muscle</tissue>
    </source>
</reference>
<keyword evidence="6" id="KW-0675">Receptor</keyword>
<keyword evidence="4" id="KW-0297">G-protein coupled receptor</keyword>
<keyword evidence="5 8" id="KW-0472">Membrane</keyword>
<evidence type="ECO:0000256" key="6">
    <source>
        <dbReference type="ARBA" id="ARBA00023170"/>
    </source>
</evidence>
<accession>A0AAN9ARY4</accession>
<proteinExistence type="predicted"/>
<evidence type="ECO:0000256" key="8">
    <source>
        <dbReference type="SAM" id="Phobius"/>
    </source>
</evidence>
<evidence type="ECO:0000256" key="5">
    <source>
        <dbReference type="ARBA" id="ARBA00023136"/>
    </source>
</evidence>
<dbReference type="InterPro" id="IPR017452">
    <property type="entry name" value="GPCR_Rhodpsn_7TM"/>
</dbReference>
<organism evidence="10 11">
    <name type="scientific">Littorina saxatilis</name>
    <dbReference type="NCBI Taxonomy" id="31220"/>
    <lineage>
        <taxon>Eukaryota</taxon>
        <taxon>Metazoa</taxon>
        <taxon>Spiralia</taxon>
        <taxon>Lophotrochozoa</taxon>
        <taxon>Mollusca</taxon>
        <taxon>Gastropoda</taxon>
        <taxon>Caenogastropoda</taxon>
        <taxon>Littorinimorpha</taxon>
        <taxon>Littorinoidea</taxon>
        <taxon>Littorinidae</taxon>
        <taxon>Littorina</taxon>
    </lineage>
</organism>
<feature type="transmembrane region" description="Helical" evidence="8">
    <location>
        <begin position="37"/>
        <end position="58"/>
    </location>
</feature>
<sequence>MPDPNSNNDSVSAGDIDVAVYLEARNQEFLYNSLPTIFYISFLSVMGLVGNSVVFMVYYKRYHASSAIRYYVLAMSVTDMLTNAQILSAEVLEMRFHNTFRWGWACSIFRLTRSFLVGFSILLLVAVAVNRKQVCSLKLKNIVKTASHDSLSLV</sequence>
<evidence type="ECO:0000256" key="7">
    <source>
        <dbReference type="ARBA" id="ARBA00023224"/>
    </source>
</evidence>
<dbReference type="PANTHER" id="PTHR45695:SF9">
    <property type="entry name" value="LEUCOKININ RECEPTOR"/>
    <property type="match status" value="1"/>
</dbReference>
<dbReference type="EMBL" id="JBAMIC010000022">
    <property type="protein sequence ID" value="KAK7092085.1"/>
    <property type="molecule type" value="Genomic_DNA"/>
</dbReference>